<dbReference type="PANTHER" id="PTHR22597:SF5">
    <property type="entry name" value="LOCALIZATION PROTEIN, PUTATIVE (AFU_ORTHOLOGUE AFUA_1G10600)-RELATED"/>
    <property type="match status" value="1"/>
</dbReference>
<keyword evidence="2" id="KW-0804">Transcription</keyword>
<feature type="compositionally biased region" description="Polar residues" evidence="3">
    <location>
        <begin position="77"/>
        <end position="87"/>
    </location>
</feature>
<feature type="region of interest" description="Disordered" evidence="3">
    <location>
        <begin position="1"/>
        <end position="263"/>
    </location>
</feature>
<gene>
    <name evidence="4" type="ORF">POJ06DRAFT_245641</name>
</gene>
<sequence>MADSNDSDYSSRSSSPLKRQRSSSARGSTPAKRSRSKASSSLSALSRSRSRSDTPVMVPVAKEDDDDDPYIDEEGEISSNGSAQSGEDSSDNEAAAAGGTDENDREDGEIDDTDEPSPRAEDEQEQPVPVGQGLDEDESQDDDHDDEGKEDGEIDEDEEMEDFRYPDEAQDDGEGEEEEAEDKAEDTVIVPKARRSTPSSSVSTPTPGIRASSVARNRRRFAASTTSAKASPRPSGSHSAKVPNKSKVPAPIPGSEHTTGVLNEDGDEYIVAEVDPQGEAKLSPDGALLDGREYRMRTFTLPGRGSKIFMMATECAKELQYRDSYLLFNKNRSLYKLIATQGDKEALIDMGLLPYAYRSRQIALVTARSMFRAFGSIAVVDGRRVRDDYWEQKALDDGFTENDFAVEKKPVHIQHSTPNAYTSTSTPSGFQSSSQLDSTPSALESMVFQGLARGDSSSQIVFGTRGAAKLIDIPLDRIVGIFTASSNSTTDPQDEPMKFVATPSKGIRADTTKRAPLPTMVEAAAAALEFNEFVGQKRRARKQMWKAYWTPKPLLKESDTKDGVVQGTRDNKSVDDFDTNKGDRDVNSGVKDSVSVKPFKQDVEVV</sequence>
<dbReference type="InterPro" id="IPR013933">
    <property type="entry name" value="CRC_Rsc7/Swp82"/>
</dbReference>
<feature type="compositionally biased region" description="Acidic residues" evidence="3">
    <location>
        <begin position="63"/>
        <end position="76"/>
    </location>
</feature>
<evidence type="ECO:0000313" key="5">
    <source>
        <dbReference type="Proteomes" id="UP001217417"/>
    </source>
</evidence>
<feature type="compositionally biased region" description="Acidic residues" evidence="3">
    <location>
        <begin position="101"/>
        <end position="115"/>
    </location>
</feature>
<feature type="compositionally biased region" description="Polar residues" evidence="3">
    <location>
        <begin position="223"/>
        <end position="238"/>
    </location>
</feature>
<comment type="caution">
    <text evidence="4">The sequence shown here is derived from an EMBL/GenBank/DDBJ whole genome shotgun (WGS) entry which is preliminary data.</text>
</comment>
<feature type="compositionally biased region" description="Low complexity" evidence="3">
    <location>
        <begin position="37"/>
        <end position="47"/>
    </location>
</feature>
<feature type="compositionally biased region" description="Low complexity" evidence="3">
    <location>
        <begin position="422"/>
        <end position="434"/>
    </location>
</feature>
<dbReference type="Pfam" id="PF08624">
    <property type="entry name" value="CRC_subunit"/>
    <property type="match status" value="1"/>
</dbReference>
<dbReference type="GeneID" id="80881851"/>
<accession>A0AAD7QWG1</accession>
<reference evidence="4" key="1">
    <citation type="submission" date="2023-03" db="EMBL/GenBank/DDBJ databases">
        <title>Near-Complete genome sequence of Lipomyces tetrasporous NRRL Y-64009, an oleaginous yeast capable of growing on lignocellulosic hydrolysates.</title>
        <authorList>
            <consortium name="Lawrence Berkeley National Laboratory"/>
            <person name="Jagtap S.S."/>
            <person name="Liu J.-J."/>
            <person name="Walukiewicz H.E."/>
            <person name="Pangilinan J."/>
            <person name="Lipzen A."/>
            <person name="Ahrendt S."/>
            <person name="Koriabine M."/>
            <person name="Cobaugh K."/>
            <person name="Salamov A."/>
            <person name="Yoshinaga Y."/>
            <person name="Ng V."/>
            <person name="Daum C."/>
            <person name="Grigoriev I.V."/>
            <person name="Slininger P.J."/>
            <person name="Dien B.S."/>
            <person name="Jin Y.-S."/>
            <person name="Rao C.V."/>
        </authorList>
    </citation>
    <scope>NUCLEOTIDE SEQUENCE</scope>
    <source>
        <strain evidence="4">NRRL Y-64009</strain>
    </source>
</reference>
<evidence type="ECO:0000256" key="3">
    <source>
        <dbReference type="SAM" id="MobiDB-lite"/>
    </source>
</evidence>
<dbReference type="RefSeq" id="XP_056046242.1">
    <property type="nucleotide sequence ID" value="XM_056186685.1"/>
</dbReference>
<protein>
    <submittedName>
        <fullName evidence="4">Chromatin remodelling complex Rsc7/Swp82 subunit-domain-containing protein</fullName>
    </submittedName>
</protein>
<evidence type="ECO:0000256" key="1">
    <source>
        <dbReference type="ARBA" id="ARBA00023015"/>
    </source>
</evidence>
<dbReference type="GO" id="GO:0031490">
    <property type="term" value="F:chromatin DNA binding"/>
    <property type="evidence" value="ECO:0007669"/>
    <property type="project" value="TreeGrafter"/>
</dbReference>
<keyword evidence="5" id="KW-1185">Reference proteome</keyword>
<evidence type="ECO:0000313" key="4">
    <source>
        <dbReference type="EMBL" id="KAJ8102792.1"/>
    </source>
</evidence>
<feature type="compositionally biased region" description="Acidic residues" evidence="3">
    <location>
        <begin position="134"/>
        <end position="161"/>
    </location>
</feature>
<feature type="compositionally biased region" description="Low complexity" evidence="3">
    <location>
        <begin position="196"/>
        <end position="207"/>
    </location>
</feature>
<feature type="compositionally biased region" description="Basic and acidic residues" evidence="3">
    <location>
        <begin position="569"/>
        <end position="586"/>
    </location>
</feature>
<dbReference type="PANTHER" id="PTHR22597">
    <property type="entry name" value="POLYCOMB GROUP PROTEIN"/>
    <property type="match status" value="1"/>
</dbReference>
<feature type="region of interest" description="Disordered" evidence="3">
    <location>
        <begin position="415"/>
        <end position="437"/>
    </location>
</feature>
<feature type="compositionally biased region" description="Acidic residues" evidence="3">
    <location>
        <begin position="168"/>
        <end position="184"/>
    </location>
</feature>
<dbReference type="EMBL" id="JARPMG010000002">
    <property type="protein sequence ID" value="KAJ8102792.1"/>
    <property type="molecule type" value="Genomic_DNA"/>
</dbReference>
<dbReference type="Proteomes" id="UP001217417">
    <property type="component" value="Unassembled WGS sequence"/>
</dbReference>
<feature type="region of interest" description="Disordered" evidence="3">
    <location>
        <begin position="557"/>
        <end position="594"/>
    </location>
</feature>
<dbReference type="GO" id="GO:0016586">
    <property type="term" value="C:RSC-type complex"/>
    <property type="evidence" value="ECO:0007669"/>
    <property type="project" value="TreeGrafter"/>
</dbReference>
<dbReference type="AlphaFoldDB" id="A0AAD7QWG1"/>
<organism evidence="4 5">
    <name type="scientific">Lipomyces tetrasporus</name>
    <dbReference type="NCBI Taxonomy" id="54092"/>
    <lineage>
        <taxon>Eukaryota</taxon>
        <taxon>Fungi</taxon>
        <taxon>Dikarya</taxon>
        <taxon>Ascomycota</taxon>
        <taxon>Saccharomycotina</taxon>
        <taxon>Lipomycetes</taxon>
        <taxon>Lipomycetales</taxon>
        <taxon>Lipomycetaceae</taxon>
        <taxon>Lipomyces</taxon>
    </lineage>
</organism>
<keyword evidence="1" id="KW-0805">Transcription regulation</keyword>
<feature type="compositionally biased region" description="Low complexity" evidence="3">
    <location>
        <begin position="1"/>
        <end position="17"/>
    </location>
</feature>
<name>A0AAD7QWG1_9ASCO</name>
<evidence type="ECO:0000256" key="2">
    <source>
        <dbReference type="ARBA" id="ARBA00023163"/>
    </source>
</evidence>
<proteinExistence type="predicted"/>